<accession>A0A410JWU9</accession>
<reference evidence="2 3" key="1">
    <citation type="submission" date="2019-01" db="EMBL/GenBank/DDBJ databases">
        <title>Geovibrio thiophilus DSM 11263, complete genome.</title>
        <authorList>
            <person name="Spring S."/>
            <person name="Bunk B."/>
            <person name="Sproer C."/>
        </authorList>
    </citation>
    <scope>NUCLEOTIDE SEQUENCE [LARGE SCALE GENOMIC DNA]</scope>
    <source>
        <strain evidence="2 3">DSM 11263</strain>
    </source>
</reference>
<keyword evidence="3" id="KW-1185">Reference proteome</keyword>
<name>A0A410JWU9_9BACT</name>
<dbReference type="KEGG" id="gtl:EP073_04350"/>
<dbReference type="Proteomes" id="UP000287502">
    <property type="component" value="Chromosome"/>
</dbReference>
<dbReference type="InterPro" id="IPR020945">
    <property type="entry name" value="DMSO/NO3_reduct_chaperone"/>
</dbReference>
<keyword evidence="1" id="KW-0143">Chaperone</keyword>
<evidence type="ECO:0000313" key="2">
    <source>
        <dbReference type="EMBL" id="QAR32666.1"/>
    </source>
</evidence>
<evidence type="ECO:0000256" key="1">
    <source>
        <dbReference type="ARBA" id="ARBA00023186"/>
    </source>
</evidence>
<evidence type="ECO:0000313" key="3">
    <source>
        <dbReference type="Proteomes" id="UP000287502"/>
    </source>
</evidence>
<dbReference type="InterPro" id="IPR036411">
    <property type="entry name" value="TorD-like_sf"/>
</dbReference>
<sequence>MTFRASLPPPEGHFLRRSVMDKATTEIFENAANDAEIFSLLATFYNYNPERKIIEGASNLNYEEISDEDVRLAVAKIRNYALSGFPHSSEEKLLNLKRDWTKLFRAVSPDYGPKAPYEEVYLAVKNSGLIKELAALYLDADYTRYAELNNRHDYIGIQLDFVAFLSFQRANALKENNLKNYNKLTDLSHDFTVNHIASWFPKFCNEAFKHVRTDFYRGVLGLTYLALFDSSKLPSSYYETGA</sequence>
<dbReference type="SUPFAM" id="SSF89155">
    <property type="entry name" value="TorD-like"/>
    <property type="match status" value="1"/>
</dbReference>
<dbReference type="PANTHER" id="PTHR34227">
    <property type="entry name" value="CHAPERONE PROTEIN YCDY"/>
    <property type="match status" value="1"/>
</dbReference>
<dbReference type="PANTHER" id="PTHR34227:SF1">
    <property type="entry name" value="DIMETHYL SULFOXIDE REDUCTASE CHAPERONE-RELATED"/>
    <property type="match status" value="1"/>
</dbReference>
<dbReference type="OrthoDB" id="9814424at2"/>
<protein>
    <recommendedName>
        <fullName evidence="4">Molecular chaperone TorD</fullName>
    </recommendedName>
</protein>
<proteinExistence type="predicted"/>
<evidence type="ECO:0008006" key="4">
    <source>
        <dbReference type="Google" id="ProtNLM"/>
    </source>
</evidence>
<gene>
    <name evidence="2" type="ORF">EP073_04350</name>
</gene>
<dbReference type="EMBL" id="CP035108">
    <property type="protein sequence ID" value="QAR32666.1"/>
    <property type="molecule type" value="Genomic_DNA"/>
</dbReference>
<dbReference type="AlphaFoldDB" id="A0A410JWU9"/>
<dbReference type="InterPro" id="IPR050289">
    <property type="entry name" value="TorD/DmsD_chaperones"/>
</dbReference>
<dbReference type="Gene3D" id="1.10.3480.10">
    <property type="entry name" value="TorD-like"/>
    <property type="match status" value="1"/>
</dbReference>
<organism evidence="2 3">
    <name type="scientific">Geovibrio thiophilus</name>
    <dbReference type="NCBI Taxonomy" id="139438"/>
    <lineage>
        <taxon>Bacteria</taxon>
        <taxon>Pseudomonadati</taxon>
        <taxon>Deferribacterota</taxon>
        <taxon>Deferribacteres</taxon>
        <taxon>Deferribacterales</taxon>
        <taxon>Geovibrionaceae</taxon>
        <taxon>Geovibrio</taxon>
    </lineage>
</organism>
<dbReference type="Pfam" id="PF02613">
    <property type="entry name" value="Nitrate_red_del"/>
    <property type="match status" value="1"/>
</dbReference>